<dbReference type="Gene3D" id="3.40.50.2000">
    <property type="entry name" value="Glycogen Phosphorylase B"/>
    <property type="match status" value="1"/>
</dbReference>
<gene>
    <name evidence="1" type="ORF">S06H3_26916</name>
</gene>
<feature type="non-terminal residue" evidence="1">
    <location>
        <position position="1"/>
    </location>
</feature>
<protein>
    <submittedName>
        <fullName evidence="1">Uncharacterized protein</fullName>
    </submittedName>
</protein>
<proteinExistence type="predicted"/>
<reference evidence="1" key="1">
    <citation type="journal article" date="2014" name="Front. Microbiol.">
        <title>High frequency of phylogenetically diverse reductive dehalogenase-homologous genes in deep subseafloor sedimentary metagenomes.</title>
        <authorList>
            <person name="Kawai M."/>
            <person name="Futagami T."/>
            <person name="Toyoda A."/>
            <person name="Takaki Y."/>
            <person name="Nishi S."/>
            <person name="Hori S."/>
            <person name="Arai W."/>
            <person name="Tsubouchi T."/>
            <person name="Morono Y."/>
            <person name="Uchiyama I."/>
            <person name="Ito T."/>
            <person name="Fujiyama A."/>
            <person name="Inagaki F."/>
            <person name="Takami H."/>
        </authorList>
    </citation>
    <scope>NUCLEOTIDE SEQUENCE</scope>
    <source>
        <strain evidence="1">Expedition CK06-06</strain>
    </source>
</reference>
<evidence type="ECO:0000313" key="1">
    <source>
        <dbReference type="EMBL" id="GAI31766.1"/>
    </source>
</evidence>
<organism evidence="1">
    <name type="scientific">marine sediment metagenome</name>
    <dbReference type="NCBI Taxonomy" id="412755"/>
    <lineage>
        <taxon>unclassified sequences</taxon>
        <taxon>metagenomes</taxon>
        <taxon>ecological metagenomes</taxon>
    </lineage>
</organism>
<accession>X1NNH6</accession>
<sequence>NSRYRRREMGENAYKKAEEELSWDNIAVKTIEIYKRALSDRCKSSY</sequence>
<name>X1NNH6_9ZZZZ</name>
<comment type="caution">
    <text evidence="1">The sequence shown here is derived from an EMBL/GenBank/DDBJ whole genome shotgun (WGS) entry which is preliminary data.</text>
</comment>
<dbReference type="EMBL" id="BARV01015584">
    <property type="protein sequence ID" value="GAI31766.1"/>
    <property type="molecule type" value="Genomic_DNA"/>
</dbReference>
<dbReference type="AlphaFoldDB" id="X1NNH6"/>
<dbReference type="SUPFAM" id="SSF53756">
    <property type="entry name" value="UDP-Glycosyltransferase/glycogen phosphorylase"/>
    <property type="match status" value="1"/>
</dbReference>